<dbReference type="EMBL" id="CAJNOM010000099">
    <property type="protein sequence ID" value="CAF1044115.1"/>
    <property type="molecule type" value="Genomic_DNA"/>
</dbReference>
<keyword evidence="1" id="KW-0245">EGF-like domain</keyword>
<dbReference type="Proteomes" id="UP000663832">
    <property type="component" value="Unassembled WGS sequence"/>
</dbReference>
<comment type="caution">
    <text evidence="5">The sequence shown here is derived from an EMBL/GenBank/DDBJ whole genome shotgun (WGS) entry which is preliminary data.</text>
</comment>
<gene>
    <name evidence="4" type="ORF">BJG266_LOCUS17147</name>
    <name evidence="5" type="ORF">QVE165_LOCUS17239</name>
</gene>
<protein>
    <recommendedName>
        <fullName evidence="3">EGF-like domain-containing protein</fullName>
    </recommendedName>
</protein>
<keyword evidence="6" id="KW-1185">Reference proteome</keyword>
<keyword evidence="1" id="KW-1015">Disulfide bond</keyword>
<evidence type="ECO:0000256" key="1">
    <source>
        <dbReference type="PROSITE-ProRule" id="PRU00076"/>
    </source>
</evidence>
<dbReference type="OrthoDB" id="10045365at2759"/>
<dbReference type="PROSITE" id="PS00022">
    <property type="entry name" value="EGF_1"/>
    <property type="match status" value="1"/>
</dbReference>
<dbReference type="EMBL" id="CAJNOI010000082">
    <property type="protein sequence ID" value="CAF1023854.1"/>
    <property type="molecule type" value="Genomic_DNA"/>
</dbReference>
<dbReference type="InterPro" id="IPR000742">
    <property type="entry name" value="EGF"/>
</dbReference>
<dbReference type="AlphaFoldDB" id="A0A814JY43"/>
<keyword evidence="2" id="KW-0732">Signal</keyword>
<dbReference type="PROSITE" id="PS50026">
    <property type="entry name" value="EGF_3"/>
    <property type="match status" value="1"/>
</dbReference>
<name>A0A814JY43_9BILA</name>
<accession>A0A814JY43</accession>
<evidence type="ECO:0000259" key="3">
    <source>
        <dbReference type="PROSITE" id="PS50026"/>
    </source>
</evidence>
<dbReference type="Gene3D" id="2.10.25.10">
    <property type="entry name" value="Laminin"/>
    <property type="match status" value="1"/>
</dbReference>
<feature type="chain" id="PRO_5035601318" description="EGF-like domain-containing protein" evidence="2">
    <location>
        <begin position="25"/>
        <end position="262"/>
    </location>
</feature>
<dbReference type="Proteomes" id="UP000663877">
    <property type="component" value="Unassembled WGS sequence"/>
</dbReference>
<reference evidence="5" key="1">
    <citation type="submission" date="2021-02" db="EMBL/GenBank/DDBJ databases">
        <authorList>
            <person name="Nowell W R."/>
        </authorList>
    </citation>
    <scope>NUCLEOTIDE SEQUENCE</scope>
</reference>
<sequence length="262" mass="28511">MRSSTIVVVALALVAIISKHSTVATPSSYKELRRQYNGDNYDKNKLYNMFLRRVFHKLEIDDLRTTMRDTTDSATLPPCNDATCCATSTCAPCDDNGTNRSCYGMPSYFGRYIYGLNSGPDCGGDYVMHDCPSDVCLCENGGTCTGPDGTCECTGGWTGERCQTPPPCNAATCVGQNTCVACDDNGTSSYCNGRHLRFDYSIYTFDGQLYNYNGVYDTNGNIGDPDNYIRVGPSLDNICYVVYRCPFRCADGNGFAAGVGTC</sequence>
<comment type="caution">
    <text evidence="1">Lacks conserved residue(s) required for the propagation of feature annotation.</text>
</comment>
<feature type="domain" description="EGF-like" evidence="3">
    <location>
        <begin position="132"/>
        <end position="163"/>
    </location>
</feature>
<feature type="signal peptide" evidence="2">
    <location>
        <begin position="1"/>
        <end position="24"/>
    </location>
</feature>
<evidence type="ECO:0000256" key="2">
    <source>
        <dbReference type="SAM" id="SignalP"/>
    </source>
</evidence>
<organism evidence="5 6">
    <name type="scientific">Adineta steineri</name>
    <dbReference type="NCBI Taxonomy" id="433720"/>
    <lineage>
        <taxon>Eukaryota</taxon>
        <taxon>Metazoa</taxon>
        <taxon>Spiralia</taxon>
        <taxon>Gnathifera</taxon>
        <taxon>Rotifera</taxon>
        <taxon>Eurotatoria</taxon>
        <taxon>Bdelloidea</taxon>
        <taxon>Adinetida</taxon>
        <taxon>Adinetidae</taxon>
        <taxon>Adineta</taxon>
    </lineage>
</organism>
<evidence type="ECO:0000313" key="5">
    <source>
        <dbReference type="EMBL" id="CAF1044115.1"/>
    </source>
</evidence>
<feature type="disulfide bond" evidence="1">
    <location>
        <begin position="153"/>
        <end position="162"/>
    </location>
</feature>
<evidence type="ECO:0000313" key="4">
    <source>
        <dbReference type="EMBL" id="CAF1023854.1"/>
    </source>
</evidence>
<proteinExistence type="predicted"/>
<evidence type="ECO:0000313" key="6">
    <source>
        <dbReference type="Proteomes" id="UP000663832"/>
    </source>
</evidence>
<dbReference type="PROSITE" id="PS01186">
    <property type="entry name" value="EGF_2"/>
    <property type="match status" value="1"/>
</dbReference>